<proteinExistence type="inferred from homology"/>
<dbReference type="Pfam" id="PF03401">
    <property type="entry name" value="TctC"/>
    <property type="match status" value="1"/>
</dbReference>
<dbReference type="InterPro" id="IPR006311">
    <property type="entry name" value="TAT_signal"/>
</dbReference>
<dbReference type="PANTHER" id="PTHR42928:SF5">
    <property type="entry name" value="BLR1237 PROTEIN"/>
    <property type="match status" value="1"/>
</dbReference>
<dbReference type="InterPro" id="IPR005064">
    <property type="entry name" value="BUG"/>
</dbReference>
<dbReference type="EMBL" id="SZZP01000004">
    <property type="protein sequence ID" value="TKV82432.1"/>
    <property type="molecule type" value="Genomic_DNA"/>
</dbReference>
<comment type="similarity">
    <text evidence="1">Belongs to the UPF0065 (bug) family.</text>
</comment>
<dbReference type="InterPro" id="IPR042100">
    <property type="entry name" value="Bug_dom1"/>
</dbReference>
<dbReference type="Gene3D" id="3.40.190.10">
    <property type="entry name" value="Periplasmic binding protein-like II"/>
    <property type="match status" value="1"/>
</dbReference>
<dbReference type="Gene3D" id="3.40.190.150">
    <property type="entry name" value="Bordetella uptake gene, domain 1"/>
    <property type="match status" value="1"/>
</dbReference>
<dbReference type="PIRSF" id="PIRSF017082">
    <property type="entry name" value="YflP"/>
    <property type="match status" value="1"/>
</dbReference>
<dbReference type="PROSITE" id="PS51318">
    <property type="entry name" value="TAT"/>
    <property type="match status" value="1"/>
</dbReference>
<evidence type="ECO:0000313" key="3">
    <source>
        <dbReference type="Proteomes" id="UP000305095"/>
    </source>
</evidence>
<dbReference type="AlphaFoldDB" id="A0A4U6S852"/>
<comment type="caution">
    <text evidence="2">The sequence shown here is derived from an EMBL/GenBank/DDBJ whole genome shotgun (WGS) entry which is preliminary data.</text>
</comment>
<evidence type="ECO:0000256" key="1">
    <source>
        <dbReference type="ARBA" id="ARBA00006987"/>
    </source>
</evidence>
<dbReference type="InterPro" id="IPR019546">
    <property type="entry name" value="TAT_signal_bac_arc"/>
</dbReference>
<organism evidence="2 3">
    <name type="scientific">Bradyrhizobium elkanii</name>
    <dbReference type="NCBI Taxonomy" id="29448"/>
    <lineage>
        <taxon>Bacteria</taxon>
        <taxon>Pseudomonadati</taxon>
        <taxon>Pseudomonadota</taxon>
        <taxon>Alphaproteobacteria</taxon>
        <taxon>Hyphomicrobiales</taxon>
        <taxon>Nitrobacteraceae</taxon>
        <taxon>Bradyrhizobium</taxon>
    </lineage>
</organism>
<dbReference type="SUPFAM" id="SSF53850">
    <property type="entry name" value="Periplasmic binding protein-like II"/>
    <property type="match status" value="1"/>
</dbReference>
<dbReference type="NCBIfam" id="TIGR01409">
    <property type="entry name" value="TAT_signal_seq"/>
    <property type="match status" value="1"/>
</dbReference>
<dbReference type="Proteomes" id="UP000305095">
    <property type="component" value="Unassembled WGS sequence"/>
</dbReference>
<reference evidence="2 3" key="1">
    <citation type="submission" date="2019-05" db="EMBL/GenBank/DDBJ databases">
        <title>Draft Genome of Bradyrhizobium elkanii strain SEMIA 938, Used in Commercial Inoculants for Lupinus spp. in Brazil.</title>
        <authorList>
            <person name="Hungria M."/>
            <person name="Delamuta J.R.M."/>
            <person name="Ribeiro R.A."/>
            <person name="Nogueira M.A."/>
        </authorList>
    </citation>
    <scope>NUCLEOTIDE SEQUENCE [LARGE SCALE GENOMIC DNA]</scope>
    <source>
        <strain evidence="2 3">Semia 938</strain>
    </source>
</reference>
<name>A0A4U6S852_BRAEL</name>
<accession>A0A4U6S852</accession>
<gene>
    <name evidence="2" type="ORF">FDV58_08095</name>
</gene>
<sequence length="330" mass="34371">MEACMLTRRNVLTASAAGAALAAAGLVRPGAAQARLKTAHILTGYTPGLPDAVARLIAGQMKDYADAIVVETRPGASGRIAIEAVKNAEADGSVMLLAPLGFIALFPHTYKSLAYAPQDFTPVSTVGSFATLLAVGPKVPNGVRSLADFVAWCRANPTQATYGTPGVGTTLHFIGAMLGRTAGFDYLHVPYQGRGAIQDLLKGEIASAVMPIDSLLGQVQSGQLRALATTGPSRLKSLPDVPTVAEAGYPALQDVTWFGIFLPARTPPAIVAQLNSAIQASLRTDEVKSGMAKLSVDVDAIAMNDFARLLATESDRWKGIVRATGFTPTG</sequence>
<protein>
    <submittedName>
        <fullName evidence="2">Twin-arginine translocation signal domain-containing protein</fullName>
    </submittedName>
</protein>
<dbReference type="PANTHER" id="PTHR42928">
    <property type="entry name" value="TRICARBOXYLATE-BINDING PROTEIN"/>
    <property type="match status" value="1"/>
</dbReference>
<evidence type="ECO:0000313" key="2">
    <source>
        <dbReference type="EMBL" id="TKV82432.1"/>
    </source>
</evidence>